<keyword evidence="2" id="KW-0560">Oxidoreductase</keyword>
<dbReference type="GO" id="GO:0050661">
    <property type="term" value="F:NADP binding"/>
    <property type="evidence" value="ECO:0007669"/>
    <property type="project" value="InterPro"/>
</dbReference>
<accession>A0A4R7W154</accession>
<dbReference type="EMBL" id="SOCP01000003">
    <property type="protein sequence ID" value="TDV55247.1"/>
    <property type="molecule type" value="Genomic_DNA"/>
</dbReference>
<dbReference type="InterPro" id="IPR006115">
    <property type="entry name" value="6PGDH_NADP-bd"/>
</dbReference>
<dbReference type="Gene3D" id="1.10.1040.10">
    <property type="entry name" value="N-(1-d-carboxylethyl)-l-norvaline Dehydrogenase, domain 2"/>
    <property type="match status" value="1"/>
</dbReference>
<dbReference type="AlphaFoldDB" id="A0A4R7W154"/>
<dbReference type="Gene3D" id="3.40.50.720">
    <property type="entry name" value="NAD(P)-binding Rossmann-like Domain"/>
    <property type="match status" value="1"/>
</dbReference>
<protein>
    <submittedName>
        <fullName evidence="5">3-hydroxyisobutyrate dehydrogenase-like beta-hydroxyacid dehydrogenase</fullName>
    </submittedName>
</protein>
<evidence type="ECO:0000313" key="6">
    <source>
        <dbReference type="Proteomes" id="UP000294927"/>
    </source>
</evidence>
<evidence type="ECO:0000259" key="4">
    <source>
        <dbReference type="Pfam" id="PF21761"/>
    </source>
</evidence>
<dbReference type="InterPro" id="IPR015815">
    <property type="entry name" value="HIBADH-related"/>
</dbReference>
<comment type="caution">
    <text evidence="5">The sequence shown here is derived from an EMBL/GenBank/DDBJ whole genome shotgun (WGS) entry which is preliminary data.</text>
</comment>
<dbReference type="OrthoDB" id="9135493at2"/>
<dbReference type="InterPro" id="IPR051265">
    <property type="entry name" value="HIBADH-related_NP60_sf"/>
</dbReference>
<dbReference type="Pfam" id="PF21761">
    <property type="entry name" value="RedAm-like_C"/>
    <property type="match status" value="1"/>
</dbReference>
<dbReference type="RefSeq" id="WP_133902332.1">
    <property type="nucleotide sequence ID" value="NZ_SOCP01000003.1"/>
</dbReference>
<gene>
    <name evidence="5" type="ORF">CLV71_103488</name>
</gene>
<comment type="similarity">
    <text evidence="1">Belongs to the HIBADH-related family.</text>
</comment>
<dbReference type="Pfam" id="PF03446">
    <property type="entry name" value="NAD_binding_2"/>
    <property type="match status" value="1"/>
</dbReference>
<dbReference type="PIRSF" id="PIRSF000103">
    <property type="entry name" value="HIBADH"/>
    <property type="match status" value="1"/>
</dbReference>
<feature type="domain" description="NADPH-dependent reductive aminase-like C-terminal" evidence="4">
    <location>
        <begin position="152"/>
        <end position="275"/>
    </location>
</feature>
<dbReference type="InterPro" id="IPR013328">
    <property type="entry name" value="6PGD_dom2"/>
</dbReference>
<dbReference type="PANTHER" id="PTHR43580">
    <property type="entry name" value="OXIDOREDUCTASE GLYR1-RELATED"/>
    <property type="match status" value="1"/>
</dbReference>
<dbReference type="SUPFAM" id="SSF51735">
    <property type="entry name" value="NAD(P)-binding Rossmann-fold domains"/>
    <property type="match status" value="1"/>
</dbReference>
<evidence type="ECO:0000259" key="3">
    <source>
        <dbReference type="Pfam" id="PF03446"/>
    </source>
</evidence>
<dbReference type="PANTHER" id="PTHR43580:SF2">
    <property type="entry name" value="CYTOKINE-LIKE NUCLEAR FACTOR N-PAC"/>
    <property type="match status" value="1"/>
</dbReference>
<dbReference type="InterPro" id="IPR048666">
    <property type="entry name" value="RedAm-like_C"/>
</dbReference>
<evidence type="ECO:0000313" key="5">
    <source>
        <dbReference type="EMBL" id="TDV55247.1"/>
    </source>
</evidence>
<reference evidence="5 6" key="1">
    <citation type="submission" date="2019-03" db="EMBL/GenBank/DDBJ databases">
        <title>Genomic Encyclopedia of Archaeal and Bacterial Type Strains, Phase II (KMG-II): from individual species to whole genera.</title>
        <authorList>
            <person name="Goeker M."/>
        </authorList>
    </citation>
    <scope>NUCLEOTIDE SEQUENCE [LARGE SCALE GENOMIC DNA]</scope>
    <source>
        <strain evidence="5 6">DSM 45499</strain>
    </source>
</reference>
<feature type="domain" description="6-phosphogluconate dehydrogenase NADP-binding" evidence="3">
    <location>
        <begin position="5"/>
        <end position="114"/>
    </location>
</feature>
<evidence type="ECO:0000256" key="2">
    <source>
        <dbReference type="ARBA" id="ARBA00023002"/>
    </source>
</evidence>
<evidence type="ECO:0000256" key="1">
    <source>
        <dbReference type="ARBA" id="ARBA00009080"/>
    </source>
</evidence>
<dbReference type="GO" id="GO:0016491">
    <property type="term" value="F:oxidoreductase activity"/>
    <property type="evidence" value="ECO:0007669"/>
    <property type="project" value="UniProtKB-KW"/>
</dbReference>
<dbReference type="InterPro" id="IPR036291">
    <property type="entry name" value="NAD(P)-bd_dom_sf"/>
</dbReference>
<sequence>MNEPVTVLGLGPMGHAIASAYVAAGHPTTTWNRTATRPTPAGATRLPDATAAVSASGTVVVCLLDYDAARSVLTPLAGTLRGRVVVNVTSGSPDAARSMAAWTSDHEIPYADGAIMTPATTIGTTAATILHSGHPTTALAPLGGTHTYLGADPGRAAAFDVALLDIFWTSVTGVAHAFAMARSENITATELAPLANGIADLLPVVIDDHSARLAKGDHAGTFSNLHSAAAGMAHIIETAEARGIDAGVMRAAHALVRAAVDAGHGTDGVSRLTVELEAARHVS</sequence>
<organism evidence="5 6">
    <name type="scientific">Actinophytocola oryzae</name>
    <dbReference type="NCBI Taxonomy" id="502181"/>
    <lineage>
        <taxon>Bacteria</taxon>
        <taxon>Bacillati</taxon>
        <taxon>Actinomycetota</taxon>
        <taxon>Actinomycetes</taxon>
        <taxon>Pseudonocardiales</taxon>
        <taxon>Pseudonocardiaceae</taxon>
    </lineage>
</organism>
<keyword evidence="6" id="KW-1185">Reference proteome</keyword>
<proteinExistence type="inferred from homology"/>
<name>A0A4R7W154_9PSEU</name>
<dbReference type="Proteomes" id="UP000294927">
    <property type="component" value="Unassembled WGS sequence"/>
</dbReference>